<evidence type="ECO:0000259" key="2">
    <source>
        <dbReference type="Pfam" id="PF23314"/>
    </source>
</evidence>
<feature type="compositionally biased region" description="Basic and acidic residues" evidence="1">
    <location>
        <begin position="87"/>
        <end position="101"/>
    </location>
</feature>
<keyword evidence="4" id="KW-1185">Reference proteome</keyword>
<feature type="domain" description="TASOR alpha/beta" evidence="2">
    <location>
        <begin position="690"/>
        <end position="787"/>
    </location>
</feature>
<feature type="compositionally biased region" description="Basic and acidic residues" evidence="1">
    <location>
        <begin position="229"/>
        <end position="238"/>
    </location>
</feature>
<accession>A0AA47MEX8</accession>
<dbReference type="PANTHER" id="PTHR16207">
    <property type="entry name" value="SET DOMAIN-CONTAINING PROTEIN"/>
    <property type="match status" value="1"/>
</dbReference>
<dbReference type="Proteomes" id="UP001174136">
    <property type="component" value="Unassembled WGS sequence"/>
</dbReference>
<reference evidence="3" key="1">
    <citation type="journal article" date="2023" name="Front. Mar. Sci.">
        <title>A new Merluccius polli reference genome to investigate the effects of global change in West African waters.</title>
        <authorList>
            <person name="Mateo J.L."/>
            <person name="Blanco-Fernandez C."/>
            <person name="Garcia-Vazquez E."/>
            <person name="Machado-Schiaffino G."/>
        </authorList>
    </citation>
    <scope>NUCLEOTIDE SEQUENCE</scope>
    <source>
        <strain evidence="3">C29</strain>
        <tissue evidence="3">Fin</tissue>
    </source>
</reference>
<feature type="region of interest" description="Disordered" evidence="1">
    <location>
        <begin position="559"/>
        <end position="583"/>
    </location>
</feature>
<dbReference type="PANTHER" id="PTHR16207:SF10">
    <property type="entry name" value="PROTEIN TASOR 2"/>
    <property type="match status" value="1"/>
</dbReference>
<gene>
    <name evidence="3" type="primary">FAM208B</name>
    <name evidence="3" type="ORF">N1851_024424</name>
</gene>
<dbReference type="GO" id="GO:0005654">
    <property type="term" value="C:nucleoplasm"/>
    <property type="evidence" value="ECO:0007669"/>
    <property type="project" value="TreeGrafter"/>
</dbReference>
<feature type="compositionally biased region" description="Polar residues" evidence="1">
    <location>
        <begin position="570"/>
        <end position="583"/>
    </location>
</feature>
<dbReference type="EMBL" id="JAOPHQ010004555">
    <property type="protein sequence ID" value="KAK0139004.1"/>
    <property type="molecule type" value="Genomic_DNA"/>
</dbReference>
<dbReference type="AlphaFoldDB" id="A0AA47MEX8"/>
<evidence type="ECO:0000313" key="3">
    <source>
        <dbReference type="EMBL" id="KAK0139004.1"/>
    </source>
</evidence>
<evidence type="ECO:0000313" key="4">
    <source>
        <dbReference type="Proteomes" id="UP001174136"/>
    </source>
</evidence>
<feature type="region of interest" description="Disordered" evidence="1">
    <location>
        <begin position="68"/>
        <end position="101"/>
    </location>
</feature>
<feature type="region of interest" description="Disordered" evidence="1">
    <location>
        <begin position="229"/>
        <end position="267"/>
    </location>
</feature>
<dbReference type="InterPro" id="IPR046432">
    <property type="entry name" value="TASOR"/>
</dbReference>
<organism evidence="3 4">
    <name type="scientific">Merluccius polli</name>
    <name type="common">Benguela hake</name>
    <name type="synonym">Merluccius cadenati</name>
    <dbReference type="NCBI Taxonomy" id="89951"/>
    <lineage>
        <taxon>Eukaryota</taxon>
        <taxon>Metazoa</taxon>
        <taxon>Chordata</taxon>
        <taxon>Craniata</taxon>
        <taxon>Vertebrata</taxon>
        <taxon>Euteleostomi</taxon>
        <taxon>Actinopterygii</taxon>
        <taxon>Neopterygii</taxon>
        <taxon>Teleostei</taxon>
        <taxon>Neoteleostei</taxon>
        <taxon>Acanthomorphata</taxon>
        <taxon>Zeiogadaria</taxon>
        <taxon>Gadariae</taxon>
        <taxon>Gadiformes</taxon>
        <taxon>Gadoidei</taxon>
        <taxon>Merlucciidae</taxon>
        <taxon>Merluccius</taxon>
    </lineage>
</organism>
<comment type="caution">
    <text evidence="3">The sequence shown here is derived from an EMBL/GenBank/DDBJ whole genome shotgun (WGS) entry which is preliminary data.</text>
</comment>
<proteinExistence type="predicted"/>
<name>A0AA47MEX8_MERPO</name>
<dbReference type="InterPro" id="IPR056243">
    <property type="entry name" value="TASOR_ab_dom"/>
</dbReference>
<protein>
    <submittedName>
        <fullName evidence="3">Protein FAM208B</fullName>
    </submittedName>
</protein>
<dbReference type="GO" id="GO:0045814">
    <property type="term" value="P:negative regulation of gene expression, epigenetic"/>
    <property type="evidence" value="ECO:0007669"/>
    <property type="project" value="InterPro"/>
</dbReference>
<dbReference type="Pfam" id="PF23314">
    <property type="entry name" value="TASOR_alpha-beta"/>
    <property type="match status" value="1"/>
</dbReference>
<sequence length="825" mass="91461">MNEANIEIVSEQNKSDNDSTLLQDGIVSESQAEVPPDVSVVSCDHQEQYDELIENEVETAYILAPKAASHHQAQSPQDGVSKLISDPSEKPLVGKDESKQEVDAGPQVLLFQENILEMANEPKEMAMNINVYNLSLENSEKVQVAENVLSVFEDNNYEHKLGSEAGELDERCPTPTVDENPYEYIPSLEQSISNEVCKSSPEKEHRTNSTLTHQWGTEVHAELELKTVGDQDPGRDLCQENQTPRSRLLETNDLPASLSQSPTLCRKSMDMDNYKTSHVNVGRSPAKQSPVKRKMFSEEGCSLPVPCPPKKMSNDQEICEAPLQSRLEDDSHPCSLCPVAVIKLSRIDSRADDIYKVQEIDNPAISNSSDDNQTKIPAIPTTLTGTLLDNQTDVTNCTSKDNQHETVNFLKTDRVSGHGVGECVLNKPNSIDALYQLEERGKGKKPSSPVSSIVSMQSNEGENLSSSSFHDPIQACPVEKKRGQSSSIHSDDHEGVTDEEILKMGPSTSSFKYTNYRFTKTVSKSLEQLTETCIDSDLTQFSMEQDFLIFSEEMKQLLNGSKRGPGKNPNHGSLHSYPSSDGPQSIIDLSINVDVPESDMEETTGEKISYHHEFSSRRNSAEANIALSDIEAECTRSYQTMMDNICAGKSHLTETDGGSRDHASTSRQMTSKMFGSLNHGLNLVVRQSSKTKFRFYILMTSDDAFFEETKALLKADGHTEVQPSHFFLNEQSSSSSSLLLIILRNEDIAEHIIKVPHLLDLKKSANVLFAGIDQPDDIGNLTHQDLFKKGGFIMLEGTALEALSFCKNTPPNTAFYFFVLFEISI</sequence>
<evidence type="ECO:0000256" key="1">
    <source>
        <dbReference type="SAM" id="MobiDB-lite"/>
    </source>
</evidence>